<protein>
    <submittedName>
        <fullName evidence="2">Uncharacterized protein</fullName>
    </submittedName>
</protein>
<evidence type="ECO:0000313" key="2">
    <source>
        <dbReference type="EMBL" id="KAF2434069.1"/>
    </source>
</evidence>
<sequence length="296" mass="32371">MSNLLRQMFSSRVNRENENSGSSRQVPTSRSTRSSAESSRQGPLSIEAFDVLIAICNYEKELNRQPIPVGAVRIPVRSKFNQASHLLGKIAKLEREASAQGESSSAEFKLVEAGRLLDRLDELKSEARHALEHAQYVHSLGSASSMRAQARARSCARSTRLESHRHFQPPRELPNGDIVWLLNEPMDLSSGDFDLEIAGEGDMDGYFTMDVRPRSSSHRSRHHNSQSRSSRQGTSAPVSASSAPVSSGPSRASSRSPPPSYSTAALVPSQAPPAYTRTVRFASPLVTVTEATDDEN</sequence>
<reference evidence="2" key="1">
    <citation type="journal article" date="2020" name="Stud. Mycol.">
        <title>101 Dothideomycetes genomes: a test case for predicting lifestyles and emergence of pathogens.</title>
        <authorList>
            <person name="Haridas S."/>
            <person name="Albert R."/>
            <person name="Binder M."/>
            <person name="Bloem J."/>
            <person name="Labutti K."/>
            <person name="Salamov A."/>
            <person name="Andreopoulos B."/>
            <person name="Baker S."/>
            <person name="Barry K."/>
            <person name="Bills G."/>
            <person name="Bluhm B."/>
            <person name="Cannon C."/>
            <person name="Castanera R."/>
            <person name="Culley D."/>
            <person name="Daum C."/>
            <person name="Ezra D."/>
            <person name="Gonzalez J."/>
            <person name="Henrissat B."/>
            <person name="Kuo A."/>
            <person name="Liang C."/>
            <person name="Lipzen A."/>
            <person name="Lutzoni F."/>
            <person name="Magnuson J."/>
            <person name="Mondo S."/>
            <person name="Nolan M."/>
            <person name="Ohm R."/>
            <person name="Pangilinan J."/>
            <person name="Park H.-J."/>
            <person name="Ramirez L."/>
            <person name="Alfaro M."/>
            <person name="Sun H."/>
            <person name="Tritt A."/>
            <person name="Yoshinaga Y."/>
            <person name="Zwiers L.-H."/>
            <person name="Turgeon B."/>
            <person name="Goodwin S."/>
            <person name="Spatafora J."/>
            <person name="Crous P."/>
            <person name="Grigoriev I."/>
        </authorList>
    </citation>
    <scope>NUCLEOTIDE SEQUENCE</scope>
    <source>
        <strain evidence="2">CBS 130266</strain>
    </source>
</reference>
<keyword evidence="3" id="KW-1185">Reference proteome</keyword>
<feature type="compositionally biased region" description="Low complexity" evidence="1">
    <location>
        <begin position="226"/>
        <end position="265"/>
    </location>
</feature>
<evidence type="ECO:0000313" key="3">
    <source>
        <dbReference type="Proteomes" id="UP000800235"/>
    </source>
</evidence>
<name>A0A9P4NZN8_9PEZI</name>
<feature type="compositionally biased region" description="Basic residues" evidence="1">
    <location>
        <begin position="215"/>
        <end position="225"/>
    </location>
</feature>
<dbReference type="AlphaFoldDB" id="A0A9P4NZN8"/>
<dbReference type="EMBL" id="MU007018">
    <property type="protein sequence ID" value="KAF2434069.1"/>
    <property type="molecule type" value="Genomic_DNA"/>
</dbReference>
<organism evidence="2 3">
    <name type="scientific">Tothia fuscella</name>
    <dbReference type="NCBI Taxonomy" id="1048955"/>
    <lineage>
        <taxon>Eukaryota</taxon>
        <taxon>Fungi</taxon>
        <taxon>Dikarya</taxon>
        <taxon>Ascomycota</taxon>
        <taxon>Pezizomycotina</taxon>
        <taxon>Dothideomycetes</taxon>
        <taxon>Pleosporomycetidae</taxon>
        <taxon>Venturiales</taxon>
        <taxon>Cylindrosympodiaceae</taxon>
        <taxon>Tothia</taxon>
    </lineage>
</organism>
<accession>A0A9P4NZN8</accession>
<feature type="region of interest" description="Disordered" evidence="1">
    <location>
        <begin position="150"/>
        <end position="175"/>
    </location>
</feature>
<gene>
    <name evidence="2" type="ORF">EJ08DRAFT_694094</name>
</gene>
<feature type="compositionally biased region" description="Polar residues" evidence="1">
    <location>
        <begin position="1"/>
        <end position="12"/>
    </location>
</feature>
<evidence type="ECO:0000256" key="1">
    <source>
        <dbReference type="SAM" id="MobiDB-lite"/>
    </source>
</evidence>
<feature type="region of interest" description="Disordered" evidence="1">
    <location>
        <begin position="1"/>
        <end position="41"/>
    </location>
</feature>
<feature type="region of interest" description="Disordered" evidence="1">
    <location>
        <begin position="206"/>
        <end position="276"/>
    </location>
</feature>
<feature type="compositionally biased region" description="Low complexity" evidence="1">
    <location>
        <begin position="28"/>
        <end position="40"/>
    </location>
</feature>
<dbReference type="Proteomes" id="UP000800235">
    <property type="component" value="Unassembled WGS sequence"/>
</dbReference>
<proteinExistence type="predicted"/>
<comment type="caution">
    <text evidence="2">The sequence shown here is derived from an EMBL/GenBank/DDBJ whole genome shotgun (WGS) entry which is preliminary data.</text>
</comment>